<dbReference type="GO" id="GO:0045893">
    <property type="term" value="P:positive regulation of DNA-templated transcription"/>
    <property type="evidence" value="ECO:0007669"/>
    <property type="project" value="InterPro"/>
</dbReference>
<dbReference type="InterPro" id="IPR008967">
    <property type="entry name" value="p53-like_TF_DNA-bd_sf"/>
</dbReference>
<dbReference type="PROSITE" id="PS01283">
    <property type="entry name" value="TBOX_1"/>
    <property type="match status" value="1"/>
</dbReference>
<dbReference type="InterPro" id="IPR018186">
    <property type="entry name" value="TF_T-box_CS"/>
</dbReference>
<proteinExistence type="predicted"/>
<dbReference type="AlphaFoldDB" id="A0A7I5E9W0"/>
<comment type="caution">
    <text evidence="6">Lacks conserved residue(s) required for the propagation of feature annotation.</text>
</comment>
<evidence type="ECO:0000256" key="4">
    <source>
        <dbReference type="ARBA" id="ARBA00023163"/>
    </source>
</evidence>
<evidence type="ECO:0000256" key="6">
    <source>
        <dbReference type="PROSITE-ProRule" id="PRU00201"/>
    </source>
</evidence>
<dbReference type="PANTHER" id="PTHR11267:SF170">
    <property type="entry name" value="T-BOX PROTEIN 33-RELATED"/>
    <property type="match status" value="1"/>
</dbReference>
<dbReference type="GO" id="GO:0000978">
    <property type="term" value="F:RNA polymerase II cis-regulatory region sequence-specific DNA binding"/>
    <property type="evidence" value="ECO:0007669"/>
    <property type="project" value="InterPro"/>
</dbReference>
<dbReference type="InterPro" id="IPR036960">
    <property type="entry name" value="T-box_sf"/>
</dbReference>
<dbReference type="WBParaSite" id="HCON_00093110-00001">
    <property type="protein sequence ID" value="HCON_00093110-00001"/>
    <property type="gene ID" value="HCON_00093110"/>
</dbReference>
<feature type="domain" description="T-box" evidence="7">
    <location>
        <begin position="11"/>
        <end position="114"/>
    </location>
</feature>
<protein>
    <submittedName>
        <fullName evidence="9">T-box domain-containing protein</fullName>
    </submittedName>
</protein>
<evidence type="ECO:0000256" key="2">
    <source>
        <dbReference type="ARBA" id="ARBA00023015"/>
    </source>
</evidence>
<dbReference type="InterPro" id="IPR001699">
    <property type="entry name" value="TF_T-box"/>
</dbReference>
<dbReference type="Gene3D" id="2.60.40.820">
    <property type="entry name" value="Transcription factor, T-box"/>
    <property type="match status" value="1"/>
</dbReference>
<dbReference type="Proteomes" id="UP000025227">
    <property type="component" value="Unplaced"/>
</dbReference>
<keyword evidence="2" id="KW-0805">Transcription regulation</keyword>
<organism evidence="8 9">
    <name type="scientific">Haemonchus contortus</name>
    <name type="common">Barber pole worm</name>
    <dbReference type="NCBI Taxonomy" id="6289"/>
    <lineage>
        <taxon>Eukaryota</taxon>
        <taxon>Metazoa</taxon>
        <taxon>Ecdysozoa</taxon>
        <taxon>Nematoda</taxon>
        <taxon>Chromadorea</taxon>
        <taxon>Rhabditida</taxon>
        <taxon>Rhabditina</taxon>
        <taxon>Rhabditomorpha</taxon>
        <taxon>Strongyloidea</taxon>
        <taxon>Trichostrongylidae</taxon>
        <taxon>Haemonchus</taxon>
    </lineage>
</organism>
<evidence type="ECO:0000313" key="9">
    <source>
        <dbReference type="WBParaSite" id="HCON_00093110-00001"/>
    </source>
</evidence>
<dbReference type="CDD" id="cd00182">
    <property type="entry name" value="T-box"/>
    <property type="match status" value="1"/>
</dbReference>
<comment type="subcellular location">
    <subcellularLocation>
        <location evidence="1 6">Nucleus</location>
    </subcellularLocation>
</comment>
<keyword evidence="8" id="KW-1185">Reference proteome</keyword>
<keyword evidence="3 6" id="KW-0238">DNA-binding</keyword>
<dbReference type="InterPro" id="IPR046360">
    <property type="entry name" value="T-box_DNA-bd"/>
</dbReference>
<keyword evidence="4" id="KW-0804">Transcription</keyword>
<evidence type="ECO:0000313" key="8">
    <source>
        <dbReference type="Proteomes" id="UP000025227"/>
    </source>
</evidence>
<dbReference type="GO" id="GO:0000785">
    <property type="term" value="C:chromatin"/>
    <property type="evidence" value="ECO:0007669"/>
    <property type="project" value="TreeGrafter"/>
</dbReference>
<sequence length="182" mass="20692">SHYSSTIGATLVTEGLWRKFHQHTTEMIVTKSGRKIFPKLEYKLHGMDPNESYALMLHIERADDMRYKFSAGDWSTKWGKESRQHPSRGVPHHDLTIDTGRGWMSKTVAFDRVKSHKQSTGHGYVPCCSSIDAQIRSGPVRLPNARYDNVVEPKYSSVGPVFFGCSDKVQLHGVHCRYCLPK</sequence>
<dbReference type="OrthoDB" id="6119313at2759"/>
<dbReference type="SUPFAM" id="SSF49417">
    <property type="entry name" value="p53-like transcription factors"/>
    <property type="match status" value="1"/>
</dbReference>
<dbReference type="PRINTS" id="PR00937">
    <property type="entry name" value="TBOX"/>
</dbReference>
<evidence type="ECO:0000256" key="1">
    <source>
        <dbReference type="ARBA" id="ARBA00004123"/>
    </source>
</evidence>
<evidence type="ECO:0000256" key="5">
    <source>
        <dbReference type="ARBA" id="ARBA00023242"/>
    </source>
</evidence>
<dbReference type="Pfam" id="PF00907">
    <property type="entry name" value="T-box"/>
    <property type="match status" value="1"/>
</dbReference>
<dbReference type="GO" id="GO:0001708">
    <property type="term" value="P:cell fate specification"/>
    <property type="evidence" value="ECO:0007669"/>
    <property type="project" value="TreeGrafter"/>
</dbReference>
<dbReference type="PROSITE" id="PS50252">
    <property type="entry name" value="TBOX_3"/>
    <property type="match status" value="1"/>
</dbReference>
<dbReference type="GO" id="GO:0000981">
    <property type="term" value="F:DNA-binding transcription factor activity, RNA polymerase II-specific"/>
    <property type="evidence" value="ECO:0007669"/>
    <property type="project" value="TreeGrafter"/>
</dbReference>
<reference evidence="9" key="1">
    <citation type="submission" date="2020-12" db="UniProtKB">
        <authorList>
            <consortium name="WormBaseParasite"/>
        </authorList>
    </citation>
    <scope>IDENTIFICATION</scope>
    <source>
        <strain evidence="9">MHco3</strain>
    </source>
</reference>
<dbReference type="GO" id="GO:0005634">
    <property type="term" value="C:nucleus"/>
    <property type="evidence" value="ECO:0007669"/>
    <property type="project" value="UniProtKB-SubCell"/>
</dbReference>
<accession>A0A7I5E9W0</accession>
<dbReference type="PANTHER" id="PTHR11267">
    <property type="entry name" value="T-BOX PROTEIN-RELATED"/>
    <property type="match status" value="1"/>
</dbReference>
<name>A0A7I5E9W0_HAECO</name>
<dbReference type="SMART" id="SM00425">
    <property type="entry name" value="TBOX"/>
    <property type="match status" value="1"/>
</dbReference>
<keyword evidence="5 6" id="KW-0539">Nucleus</keyword>
<evidence type="ECO:0000256" key="3">
    <source>
        <dbReference type="ARBA" id="ARBA00023125"/>
    </source>
</evidence>
<evidence type="ECO:0000259" key="7">
    <source>
        <dbReference type="PROSITE" id="PS50252"/>
    </source>
</evidence>